<dbReference type="Proteomes" id="UP000011723">
    <property type="component" value="Chromosome"/>
</dbReference>
<organism evidence="4 5">
    <name type="scientific">Corynebacterium halotolerans YIM 70093 = DSM 44683</name>
    <dbReference type="NCBI Taxonomy" id="1121362"/>
    <lineage>
        <taxon>Bacteria</taxon>
        <taxon>Bacillati</taxon>
        <taxon>Actinomycetota</taxon>
        <taxon>Actinomycetes</taxon>
        <taxon>Mycobacteriales</taxon>
        <taxon>Corynebacteriaceae</taxon>
        <taxon>Corynebacterium</taxon>
    </lineage>
</organism>
<dbReference type="RefSeq" id="WP_015401010.1">
    <property type="nucleotide sequence ID" value="NC_020302.1"/>
</dbReference>
<gene>
    <name evidence="4" type="ORF">A605_07945</name>
</gene>
<dbReference type="eggNOG" id="COG0604">
    <property type="taxonomic scope" value="Bacteria"/>
</dbReference>
<dbReference type="SMART" id="SM00829">
    <property type="entry name" value="PKS_ER"/>
    <property type="match status" value="1"/>
</dbReference>
<sequence>MSHSRRAVLAREFGPPLEVLNLETVASSVPAAGRVAVRMLASPINPSDLIPVTGAYRSRTALPVVPGFEGVGVISAVHPGEDATLIGRRVLPVGSAGGWQTVKECPVDWCIPVPEEVSEEQAATAYINPLTALRMVETHAVAPHVRTAVVNAGGSAIAQVLVRLLRGRGIRTIGLCRQPGSVADASLFDALIPTAGGGWEARLARLGPVDLAFDCVGGAEGAALAGLLRHGGTLVHYGLLSGRPLPPSLWRHRPDLVIDLFRLRGWVHTVGRAELLAAFDGVFELVRTGVVRTRVQERLPLAEFRAGLWLAVEHSSRGKVLLCP</sequence>
<dbReference type="Pfam" id="PF13602">
    <property type="entry name" value="ADH_zinc_N_2"/>
    <property type="match status" value="1"/>
</dbReference>
<dbReference type="PANTHER" id="PTHR48106:SF2">
    <property type="entry name" value="ZN2+-BINDING DEHYDROGENASE"/>
    <property type="match status" value="1"/>
</dbReference>
<accession>M1P7H2</accession>
<dbReference type="Gene3D" id="3.90.180.10">
    <property type="entry name" value="Medium-chain alcohol dehydrogenases, catalytic domain"/>
    <property type="match status" value="1"/>
</dbReference>
<dbReference type="AlphaFoldDB" id="M1P7H2"/>
<name>M1P7H2_9CORY</name>
<dbReference type="InterPro" id="IPR036291">
    <property type="entry name" value="NAD(P)-bd_dom_sf"/>
</dbReference>
<dbReference type="HOGENOM" id="CLU_026673_3_1_11"/>
<keyword evidence="2" id="KW-0560">Oxidoreductase</keyword>
<dbReference type="PATRIC" id="fig|1121362.3.peg.1605"/>
<dbReference type="SUPFAM" id="SSF51735">
    <property type="entry name" value="NAD(P)-binding Rossmann-fold domains"/>
    <property type="match status" value="1"/>
</dbReference>
<dbReference type="InterPro" id="IPR013154">
    <property type="entry name" value="ADH-like_N"/>
</dbReference>
<reference evidence="4 5" key="1">
    <citation type="journal article" date="2012" name="Stand. Genomic Sci.">
        <title>Genome sequence of the halotolerant bacterium Corynebacterium halotolerans type strain YIM 70093(T) (= DSM 44683(T)).</title>
        <authorList>
            <person name="Ruckert C."/>
            <person name="Albersmeier A."/>
            <person name="Al-Dilaimi A."/>
            <person name="Niehaus K."/>
            <person name="Szczepanowski R."/>
            <person name="Kalinowski J."/>
        </authorList>
    </citation>
    <scope>NUCLEOTIDE SEQUENCE [LARGE SCALE GENOMIC DNA]</scope>
    <source>
        <strain evidence="4">YIM 70093</strain>
    </source>
</reference>
<dbReference type="InterPro" id="IPR020843">
    <property type="entry name" value="ER"/>
</dbReference>
<dbReference type="CDD" id="cd05282">
    <property type="entry name" value="ETR_like"/>
    <property type="match status" value="1"/>
</dbReference>
<evidence type="ECO:0000259" key="3">
    <source>
        <dbReference type="SMART" id="SM00829"/>
    </source>
</evidence>
<protein>
    <submittedName>
        <fullName evidence="4">Quinone oxidoreductase</fullName>
    </submittedName>
</protein>
<dbReference type="PANTHER" id="PTHR48106">
    <property type="entry name" value="QUINONE OXIDOREDUCTASE PIG3-RELATED"/>
    <property type="match status" value="1"/>
</dbReference>
<dbReference type="OrthoDB" id="9792162at2"/>
<evidence type="ECO:0000256" key="2">
    <source>
        <dbReference type="ARBA" id="ARBA00023002"/>
    </source>
</evidence>
<proteinExistence type="predicted"/>
<keyword evidence="1" id="KW-0521">NADP</keyword>
<dbReference type="EMBL" id="CP003697">
    <property type="protein sequence ID" value="AGF72591.1"/>
    <property type="molecule type" value="Genomic_DNA"/>
</dbReference>
<evidence type="ECO:0000313" key="5">
    <source>
        <dbReference type="Proteomes" id="UP000011723"/>
    </source>
</evidence>
<evidence type="ECO:0000313" key="4">
    <source>
        <dbReference type="EMBL" id="AGF72591.1"/>
    </source>
</evidence>
<dbReference type="Pfam" id="PF08240">
    <property type="entry name" value="ADH_N"/>
    <property type="match status" value="1"/>
</dbReference>
<dbReference type="KEGG" id="chn:A605_07945"/>
<feature type="domain" description="Enoyl reductase (ER)" evidence="3">
    <location>
        <begin position="14"/>
        <end position="322"/>
    </location>
</feature>
<dbReference type="GO" id="GO:0016651">
    <property type="term" value="F:oxidoreductase activity, acting on NAD(P)H"/>
    <property type="evidence" value="ECO:0007669"/>
    <property type="project" value="TreeGrafter"/>
</dbReference>
<dbReference type="InterPro" id="IPR011032">
    <property type="entry name" value="GroES-like_sf"/>
</dbReference>
<dbReference type="Gene3D" id="3.40.50.720">
    <property type="entry name" value="NAD(P)-binding Rossmann-like Domain"/>
    <property type="match status" value="1"/>
</dbReference>
<keyword evidence="5" id="KW-1185">Reference proteome</keyword>
<evidence type="ECO:0000256" key="1">
    <source>
        <dbReference type="ARBA" id="ARBA00022857"/>
    </source>
</evidence>
<dbReference type="STRING" id="1121362.A605_07945"/>
<dbReference type="GO" id="GO:0070402">
    <property type="term" value="F:NADPH binding"/>
    <property type="evidence" value="ECO:0007669"/>
    <property type="project" value="TreeGrafter"/>
</dbReference>
<dbReference type="SUPFAM" id="SSF50129">
    <property type="entry name" value="GroES-like"/>
    <property type="match status" value="1"/>
</dbReference>